<dbReference type="Proteomes" id="UP000306409">
    <property type="component" value="Chromosome"/>
</dbReference>
<organism evidence="1 2">
    <name type="scientific">Ruminiclostridium herbifermentans</name>
    <dbReference type="NCBI Taxonomy" id="2488810"/>
    <lineage>
        <taxon>Bacteria</taxon>
        <taxon>Bacillati</taxon>
        <taxon>Bacillota</taxon>
        <taxon>Clostridia</taxon>
        <taxon>Eubacteriales</taxon>
        <taxon>Oscillospiraceae</taxon>
        <taxon>Ruminiclostridium</taxon>
    </lineage>
</organism>
<sequence length="263" mass="31275">MTVSIREIKKQNFYDKESIIKYLTKISPNFEKIMIYNNVNDDSAITSLYIITGEKLSNYIVCYEDACYLLESDYRNLDSYLFKNDHEVNYEVKILEIECANSYKAHIKETITYNKDELENVEYEIIQDKEETKYIGELSIDKKYQYQFILKNDKGEKLLTLSTYGEFYDVIKFLDVNMDGYADIRFLEEPGTLNNEYILYVYDDSAKNFIKVKCDEMLSEFDVHDDYLLNYQKDNADSGVIQKLTWENKYTLVKVLEEQYNVD</sequence>
<evidence type="ECO:0000313" key="1">
    <source>
        <dbReference type="EMBL" id="QNU68754.1"/>
    </source>
</evidence>
<protein>
    <submittedName>
        <fullName evidence="1">Uncharacterized protein</fullName>
    </submittedName>
</protein>
<gene>
    <name evidence="1" type="ORF">EHE19_005000</name>
</gene>
<dbReference type="KEGG" id="rher:EHE19_005000"/>
<keyword evidence="2" id="KW-1185">Reference proteome</keyword>
<proteinExistence type="predicted"/>
<dbReference type="EMBL" id="CP061336">
    <property type="protein sequence ID" value="QNU68754.1"/>
    <property type="molecule type" value="Genomic_DNA"/>
</dbReference>
<dbReference type="OrthoDB" id="2087944at2"/>
<dbReference type="AlphaFoldDB" id="A0A4U7JD02"/>
<reference evidence="1 2" key="1">
    <citation type="submission" date="2020-09" db="EMBL/GenBank/DDBJ databases">
        <title>Characterization and genome sequencing of Ruminiclostridium sp. nov. MA18.</title>
        <authorList>
            <person name="Rettenmaier R."/>
            <person name="Kowollik M.-L."/>
            <person name="Liebl W."/>
            <person name="Zverlov V."/>
        </authorList>
    </citation>
    <scope>NUCLEOTIDE SEQUENCE [LARGE SCALE GENOMIC DNA]</scope>
    <source>
        <strain evidence="1 2">MA18</strain>
    </source>
</reference>
<evidence type="ECO:0000313" key="2">
    <source>
        <dbReference type="Proteomes" id="UP000306409"/>
    </source>
</evidence>
<name>A0A4U7JD02_9FIRM</name>
<accession>A0A4U7JD02</accession>